<organism evidence="3 4">
    <name type="scientific">Potamilus streckersoni</name>
    <dbReference type="NCBI Taxonomy" id="2493646"/>
    <lineage>
        <taxon>Eukaryota</taxon>
        <taxon>Metazoa</taxon>
        <taxon>Spiralia</taxon>
        <taxon>Lophotrochozoa</taxon>
        <taxon>Mollusca</taxon>
        <taxon>Bivalvia</taxon>
        <taxon>Autobranchia</taxon>
        <taxon>Heteroconchia</taxon>
        <taxon>Palaeoheterodonta</taxon>
        <taxon>Unionida</taxon>
        <taxon>Unionoidea</taxon>
        <taxon>Unionidae</taxon>
        <taxon>Ambleminae</taxon>
        <taxon>Lampsilini</taxon>
        <taxon>Potamilus</taxon>
    </lineage>
</organism>
<dbReference type="Gene3D" id="3.10.450.40">
    <property type="match status" value="1"/>
</dbReference>
<dbReference type="InterPro" id="IPR015800">
    <property type="entry name" value="Cu_amine_oxidase_N2"/>
</dbReference>
<accession>A0AAE0RXN9</accession>
<keyword evidence="1" id="KW-1133">Transmembrane helix</keyword>
<sequence>MVTELDDYGGYVFSSDVDLYLIVTIHQKFFVVIITIYQQVPAVINTVYQQVLAVINTVCQQALDVINTVYQEVLAVINTVCQQVLAVINTVCQQVFAVTITVYQQVIAVINTVYQQGLAVINTVCQQVLAVINTVCQQVFAVTITVYQQVIAVINTVYQQGLAVINTLCQQVLAIINTLCQQVLAIINTVCQQVLAIINTVCQQVLDVTITKTGSSDRITRIYCCQFLGALIFAIGLTVGLIIGIFVYHGQKKESQSFSLDRQISQCHTRNPIINSDYESSVFAPLTTREMVKAAFSLLNQSIITSLDPATDLTQNFIICMYLHPPEKVKVLNYLDNGGPRVGRYAKVYVQRGAASPPDVMEYKVGPLGSDTPTVTALTQEGEIHFNASSYNTVELTHYDKLVEKDMNILATIIAESFDVAVYLRDLYIFYFNGPPGLKAEERETRVR</sequence>
<name>A0AAE0RXN9_9BIVA</name>
<comment type="caution">
    <text evidence="3">The sequence shown here is derived from an EMBL/GenBank/DDBJ whole genome shotgun (WGS) entry which is preliminary data.</text>
</comment>
<dbReference type="GO" id="GO:0009308">
    <property type="term" value="P:amine metabolic process"/>
    <property type="evidence" value="ECO:0007669"/>
    <property type="project" value="InterPro"/>
</dbReference>
<reference evidence="3" key="2">
    <citation type="journal article" date="2021" name="Genome Biol. Evol.">
        <title>Developing a high-quality reference genome for a parasitic bivalve with doubly uniparental inheritance (Bivalvia: Unionida).</title>
        <authorList>
            <person name="Smith C.H."/>
        </authorList>
    </citation>
    <scope>NUCLEOTIDE SEQUENCE</scope>
    <source>
        <strain evidence="3">CHS0354</strain>
        <tissue evidence="3">Mantle</tissue>
    </source>
</reference>
<evidence type="ECO:0000256" key="1">
    <source>
        <dbReference type="SAM" id="Phobius"/>
    </source>
</evidence>
<dbReference type="GO" id="GO:0008131">
    <property type="term" value="F:primary methylamine oxidase activity"/>
    <property type="evidence" value="ECO:0007669"/>
    <property type="project" value="InterPro"/>
</dbReference>
<dbReference type="SUPFAM" id="SSF54416">
    <property type="entry name" value="Amine oxidase N-terminal region"/>
    <property type="match status" value="1"/>
</dbReference>
<reference evidence="3" key="3">
    <citation type="submission" date="2023-05" db="EMBL/GenBank/DDBJ databases">
        <authorList>
            <person name="Smith C.H."/>
        </authorList>
    </citation>
    <scope>NUCLEOTIDE SEQUENCE</scope>
    <source>
        <strain evidence="3">CHS0354</strain>
        <tissue evidence="3">Mantle</tissue>
    </source>
</reference>
<proteinExistence type="predicted"/>
<dbReference type="GO" id="GO:0048038">
    <property type="term" value="F:quinone binding"/>
    <property type="evidence" value="ECO:0007669"/>
    <property type="project" value="InterPro"/>
</dbReference>
<dbReference type="Proteomes" id="UP001195483">
    <property type="component" value="Unassembled WGS sequence"/>
</dbReference>
<keyword evidence="1" id="KW-0812">Transmembrane</keyword>
<gene>
    <name evidence="3" type="ORF">CHS0354_031835</name>
</gene>
<dbReference type="InterPro" id="IPR016182">
    <property type="entry name" value="Cu_amine_oxidase_N-reg"/>
</dbReference>
<evidence type="ECO:0000313" key="3">
    <source>
        <dbReference type="EMBL" id="KAK3581499.1"/>
    </source>
</evidence>
<dbReference type="EMBL" id="JAEAOA010001897">
    <property type="protein sequence ID" value="KAK3581499.1"/>
    <property type="molecule type" value="Genomic_DNA"/>
</dbReference>
<feature type="transmembrane region" description="Helical" evidence="1">
    <location>
        <begin position="227"/>
        <end position="248"/>
    </location>
</feature>
<feature type="domain" description="Copper amine oxidase N2-terminal" evidence="2">
    <location>
        <begin position="311"/>
        <end position="372"/>
    </location>
</feature>
<evidence type="ECO:0000313" key="4">
    <source>
        <dbReference type="Proteomes" id="UP001195483"/>
    </source>
</evidence>
<reference evidence="3" key="1">
    <citation type="journal article" date="2021" name="Genome Biol. Evol.">
        <title>A High-Quality Reference Genome for a Parasitic Bivalve with Doubly Uniparental Inheritance (Bivalvia: Unionida).</title>
        <authorList>
            <person name="Smith C.H."/>
        </authorList>
    </citation>
    <scope>NUCLEOTIDE SEQUENCE</scope>
    <source>
        <strain evidence="3">CHS0354</strain>
    </source>
</reference>
<keyword evidence="1" id="KW-0472">Membrane</keyword>
<dbReference type="AlphaFoldDB" id="A0AAE0RXN9"/>
<dbReference type="Pfam" id="PF02727">
    <property type="entry name" value="Cu_amine_oxidN2"/>
    <property type="match status" value="1"/>
</dbReference>
<keyword evidence="4" id="KW-1185">Reference proteome</keyword>
<protein>
    <recommendedName>
        <fullName evidence="2">Copper amine oxidase N2-terminal domain-containing protein</fullName>
    </recommendedName>
</protein>
<evidence type="ECO:0000259" key="2">
    <source>
        <dbReference type="Pfam" id="PF02727"/>
    </source>
</evidence>
<dbReference type="GO" id="GO:0005507">
    <property type="term" value="F:copper ion binding"/>
    <property type="evidence" value="ECO:0007669"/>
    <property type="project" value="InterPro"/>
</dbReference>